<dbReference type="GO" id="GO:0003887">
    <property type="term" value="F:DNA-directed DNA polymerase activity"/>
    <property type="evidence" value="ECO:0007669"/>
    <property type="project" value="UniProtKB-KW"/>
</dbReference>
<evidence type="ECO:0000256" key="4">
    <source>
        <dbReference type="ARBA" id="ARBA00022695"/>
    </source>
</evidence>
<dbReference type="GO" id="GO:0009360">
    <property type="term" value="C:DNA polymerase III complex"/>
    <property type="evidence" value="ECO:0007669"/>
    <property type="project" value="InterPro"/>
</dbReference>
<dbReference type="PANTHER" id="PTHR34388:SF1">
    <property type="entry name" value="DNA POLYMERASE III SUBUNIT DELTA"/>
    <property type="match status" value="1"/>
</dbReference>
<dbReference type="PANTHER" id="PTHR34388">
    <property type="entry name" value="DNA POLYMERASE III SUBUNIT DELTA"/>
    <property type="match status" value="1"/>
</dbReference>
<dbReference type="AlphaFoldDB" id="A0A1H9RV93"/>
<dbReference type="InterPro" id="IPR048466">
    <property type="entry name" value="DNA_pol3_delta-like_C"/>
</dbReference>
<evidence type="ECO:0000259" key="10">
    <source>
        <dbReference type="Pfam" id="PF21694"/>
    </source>
</evidence>
<dbReference type="InterPro" id="IPR005790">
    <property type="entry name" value="DNA_polIII_delta"/>
</dbReference>
<evidence type="ECO:0000313" key="11">
    <source>
        <dbReference type="EMBL" id="SER76567.1"/>
    </source>
</evidence>
<evidence type="ECO:0000256" key="7">
    <source>
        <dbReference type="ARBA" id="ARBA00034754"/>
    </source>
</evidence>
<evidence type="ECO:0000256" key="3">
    <source>
        <dbReference type="ARBA" id="ARBA00022679"/>
    </source>
</evidence>
<accession>A0A1H9RV93</accession>
<evidence type="ECO:0000256" key="2">
    <source>
        <dbReference type="ARBA" id="ARBA00017703"/>
    </source>
</evidence>
<dbReference type="NCBIfam" id="TIGR01128">
    <property type="entry name" value="holA"/>
    <property type="match status" value="1"/>
</dbReference>
<dbReference type="RefSeq" id="WP_092651211.1">
    <property type="nucleotide sequence ID" value="NZ_FOHA01000005.1"/>
</dbReference>
<keyword evidence="6" id="KW-0239">DNA-directed DNA polymerase</keyword>
<comment type="catalytic activity">
    <reaction evidence="8">
        <text>DNA(n) + a 2'-deoxyribonucleoside 5'-triphosphate = DNA(n+1) + diphosphate</text>
        <dbReference type="Rhea" id="RHEA:22508"/>
        <dbReference type="Rhea" id="RHEA-COMP:17339"/>
        <dbReference type="Rhea" id="RHEA-COMP:17340"/>
        <dbReference type="ChEBI" id="CHEBI:33019"/>
        <dbReference type="ChEBI" id="CHEBI:61560"/>
        <dbReference type="ChEBI" id="CHEBI:173112"/>
        <dbReference type="EC" id="2.7.7.7"/>
    </reaction>
</comment>
<dbReference type="InterPro" id="IPR008921">
    <property type="entry name" value="DNA_pol3_clamp-load_cplx_C"/>
</dbReference>
<dbReference type="InterPro" id="IPR027417">
    <property type="entry name" value="P-loop_NTPase"/>
</dbReference>
<protein>
    <recommendedName>
        <fullName evidence="2">DNA polymerase III subunit delta</fullName>
        <ecNumber evidence="1">2.7.7.7</ecNumber>
    </recommendedName>
</protein>
<dbReference type="GO" id="GO:0006261">
    <property type="term" value="P:DNA-templated DNA replication"/>
    <property type="evidence" value="ECO:0007669"/>
    <property type="project" value="TreeGrafter"/>
</dbReference>
<dbReference type="EMBL" id="FOHA01000005">
    <property type="protein sequence ID" value="SER76567.1"/>
    <property type="molecule type" value="Genomic_DNA"/>
</dbReference>
<dbReference type="Gene3D" id="3.40.50.300">
    <property type="entry name" value="P-loop containing nucleotide triphosphate hydrolases"/>
    <property type="match status" value="1"/>
</dbReference>
<evidence type="ECO:0000256" key="8">
    <source>
        <dbReference type="ARBA" id="ARBA00049244"/>
    </source>
</evidence>
<evidence type="ECO:0000256" key="1">
    <source>
        <dbReference type="ARBA" id="ARBA00012417"/>
    </source>
</evidence>
<feature type="domain" description="DNA polymerase III delta N-terminal" evidence="9">
    <location>
        <begin position="19"/>
        <end position="143"/>
    </location>
</feature>
<sequence>MNFTKEMSKISQQQFSSVYLVLGTEAYLRDQAKASFLKNALSEDEIDLNFGSYDMNVTPLAAAIEDAASVPFFGDRRLVYIENPYFLTGERSKSKLEHDIEQLTSYLNDPPPYSVLVFFAPYEKLDERKKIVKQLKKVATIIETGALSEKDTRHFLRDYIQNEGYEISPEAFELLIQLTDANLSSAMGELPKLFLYVADTKKISKEMVTNLVPKTLEQNIFDLVPAVLNKQVEKALTIYRDLLLQKEEPIKIHAILSTHFRLMLQVRICIQKGYQQGDIASMLKIHPYRVKLAMQQVKKFDMNTLSTAFQGLVDAEYALKTGQGNREMQFELFVLKFADQHAMAN</sequence>
<dbReference type="GO" id="GO:0003677">
    <property type="term" value="F:DNA binding"/>
    <property type="evidence" value="ECO:0007669"/>
    <property type="project" value="InterPro"/>
</dbReference>
<dbReference type="EC" id="2.7.7.7" evidence="1"/>
<dbReference type="Pfam" id="PF06144">
    <property type="entry name" value="DNA_pol3_delta"/>
    <property type="match status" value="1"/>
</dbReference>
<keyword evidence="4" id="KW-0548">Nucleotidyltransferase</keyword>
<organism evidence="11 12">
    <name type="scientific">Isobaculum melis</name>
    <dbReference type="NCBI Taxonomy" id="142588"/>
    <lineage>
        <taxon>Bacteria</taxon>
        <taxon>Bacillati</taxon>
        <taxon>Bacillota</taxon>
        <taxon>Bacilli</taxon>
        <taxon>Lactobacillales</taxon>
        <taxon>Carnobacteriaceae</taxon>
        <taxon>Isobaculum</taxon>
    </lineage>
</organism>
<dbReference type="InterPro" id="IPR010372">
    <property type="entry name" value="DNA_pol3_delta_N"/>
</dbReference>
<name>A0A1H9RV93_9LACT</name>
<dbReference type="SUPFAM" id="SSF52540">
    <property type="entry name" value="P-loop containing nucleoside triphosphate hydrolases"/>
    <property type="match status" value="1"/>
</dbReference>
<dbReference type="Proteomes" id="UP000198948">
    <property type="component" value="Unassembled WGS sequence"/>
</dbReference>
<proteinExistence type="inferred from homology"/>
<evidence type="ECO:0000256" key="5">
    <source>
        <dbReference type="ARBA" id="ARBA00022705"/>
    </source>
</evidence>
<dbReference type="SUPFAM" id="SSF48019">
    <property type="entry name" value="post-AAA+ oligomerization domain-like"/>
    <property type="match status" value="1"/>
</dbReference>
<gene>
    <name evidence="11" type="ORF">SAMN04488559_105102</name>
</gene>
<keyword evidence="12" id="KW-1185">Reference proteome</keyword>
<evidence type="ECO:0000313" key="12">
    <source>
        <dbReference type="Proteomes" id="UP000198948"/>
    </source>
</evidence>
<dbReference type="OrthoDB" id="9775929at2"/>
<dbReference type="Gene3D" id="1.20.272.10">
    <property type="match status" value="1"/>
</dbReference>
<dbReference type="Pfam" id="PF21694">
    <property type="entry name" value="DNA_pol3_delta_C"/>
    <property type="match status" value="1"/>
</dbReference>
<evidence type="ECO:0000256" key="6">
    <source>
        <dbReference type="ARBA" id="ARBA00022932"/>
    </source>
</evidence>
<keyword evidence="3" id="KW-0808">Transferase</keyword>
<dbReference type="STRING" id="142588.SAMN04488559_105102"/>
<keyword evidence="5" id="KW-0235">DNA replication</keyword>
<evidence type="ECO:0000259" key="9">
    <source>
        <dbReference type="Pfam" id="PF06144"/>
    </source>
</evidence>
<reference evidence="11 12" key="1">
    <citation type="submission" date="2016-10" db="EMBL/GenBank/DDBJ databases">
        <authorList>
            <person name="de Groot N.N."/>
        </authorList>
    </citation>
    <scope>NUCLEOTIDE SEQUENCE [LARGE SCALE GENOMIC DNA]</scope>
    <source>
        <strain evidence="11 12">DSM 13760</strain>
    </source>
</reference>
<dbReference type="Gene3D" id="1.10.8.60">
    <property type="match status" value="1"/>
</dbReference>
<comment type="similarity">
    <text evidence="7">Belongs to the DNA polymerase HolA subunit family.</text>
</comment>
<feature type="domain" description="DNA polymerase III delta subunit-like C-terminal" evidence="10">
    <location>
        <begin position="217"/>
        <end position="337"/>
    </location>
</feature>